<dbReference type="InterPro" id="IPR043502">
    <property type="entry name" value="DNA/RNA_pol_sf"/>
</dbReference>
<dbReference type="AlphaFoldDB" id="A0A1X7TV48"/>
<organism evidence="2">
    <name type="scientific">Amphimedon queenslandica</name>
    <name type="common">Sponge</name>
    <dbReference type="NCBI Taxonomy" id="400682"/>
    <lineage>
        <taxon>Eukaryota</taxon>
        <taxon>Metazoa</taxon>
        <taxon>Porifera</taxon>
        <taxon>Demospongiae</taxon>
        <taxon>Heteroscleromorpha</taxon>
        <taxon>Haplosclerida</taxon>
        <taxon>Niphatidae</taxon>
        <taxon>Amphimedon</taxon>
    </lineage>
</organism>
<evidence type="ECO:0000313" key="2">
    <source>
        <dbReference type="EnsemblMetazoa" id="Aqu2.1.18765_001"/>
    </source>
</evidence>
<feature type="domain" description="Reverse transcriptase/retrotransposon-derived protein RNase H-like" evidence="1">
    <location>
        <begin position="4"/>
        <end position="57"/>
    </location>
</feature>
<name>A0A1X7TV48_AMPQE</name>
<dbReference type="InParanoid" id="A0A1X7TV48"/>
<accession>A0A1X7TV48</accession>
<reference evidence="2" key="1">
    <citation type="submission" date="2017-05" db="UniProtKB">
        <authorList>
            <consortium name="EnsemblMetazoa"/>
        </authorList>
    </citation>
    <scope>IDENTIFICATION</scope>
</reference>
<sequence>MRNTSLSIATNASDVAVGAVYQQYVHNNWQTLAYFSNSLKLTKRRYSTFDRELFRVIREHDYIS</sequence>
<dbReference type="Pfam" id="PF17919">
    <property type="entry name" value="RT_RNaseH_2"/>
    <property type="match status" value="1"/>
</dbReference>
<protein>
    <recommendedName>
        <fullName evidence="1">Reverse transcriptase/retrotransposon-derived protein RNase H-like domain-containing protein</fullName>
    </recommendedName>
</protein>
<dbReference type="EnsemblMetazoa" id="Aqu2.1.18765_001">
    <property type="protein sequence ID" value="Aqu2.1.18765_001"/>
    <property type="gene ID" value="Aqu2.1.18765"/>
</dbReference>
<dbReference type="InterPro" id="IPR041577">
    <property type="entry name" value="RT_RNaseH_2"/>
</dbReference>
<dbReference type="SUPFAM" id="SSF56672">
    <property type="entry name" value="DNA/RNA polymerases"/>
    <property type="match status" value="1"/>
</dbReference>
<proteinExistence type="predicted"/>
<evidence type="ECO:0000259" key="1">
    <source>
        <dbReference type="Pfam" id="PF17919"/>
    </source>
</evidence>